<dbReference type="GO" id="GO:0008308">
    <property type="term" value="F:voltage-gated monoatomic anion channel activity"/>
    <property type="evidence" value="ECO:0007669"/>
    <property type="project" value="InterPro"/>
</dbReference>
<keyword evidence="2" id="KW-1185">Reference proteome</keyword>
<dbReference type="InterPro" id="IPR001925">
    <property type="entry name" value="Porin_Euk"/>
</dbReference>
<accession>A0A1V9ZQA6</accession>
<sequence length="328" mass="35343">MEFLSDLLDKSRLPAAPWTESAPGTDKYAHVRSCSTNSRLFPQPPPSGISLQVRSPSQRFTVHSAMTHNGLLTSSLSQRFYSASADASSEVFALIALHSQHRLSLCAELAVPSIGTFTLSALECGQKAVGTPPPNAKLGFKGIYNLPKLPHVHDNINTHVEVAVDVANGPTVEGGIVVGTPQMCIGVGGKYTTGIESTDGRNVAQKLEGWSFIARHIASDGSWRSTASIREQGTVYRWNLKQIVSPQLSIASEVDYQLRRNAVLIHGHGEYALSPKESIFGTVDSEAKVGIAYRCRLSPYVQIALSGRVNTLQLETDSHQVGLSIQLG</sequence>
<gene>
    <name evidence="1" type="ORF">THRCLA_06135</name>
</gene>
<dbReference type="InterPro" id="IPR023614">
    <property type="entry name" value="Porin_dom_sf"/>
</dbReference>
<dbReference type="Gene3D" id="2.40.160.10">
    <property type="entry name" value="Porin"/>
    <property type="match status" value="1"/>
</dbReference>
<dbReference type="Proteomes" id="UP000243217">
    <property type="component" value="Unassembled WGS sequence"/>
</dbReference>
<dbReference type="PANTHER" id="PTHR11743:SF70">
    <property type="entry name" value="GH26960P-RELATED"/>
    <property type="match status" value="1"/>
</dbReference>
<dbReference type="InterPro" id="IPR027246">
    <property type="entry name" value="Porin_Euk/Tom40"/>
</dbReference>
<dbReference type="AlphaFoldDB" id="A0A1V9ZQA6"/>
<comment type="caution">
    <text evidence="1">The sequence shown here is derived from an EMBL/GenBank/DDBJ whole genome shotgun (WGS) entry which is preliminary data.</text>
</comment>
<reference evidence="1 2" key="1">
    <citation type="journal article" date="2014" name="Genome Biol. Evol.">
        <title>The secreted proteins of Achlya hypogyna and Thraustotheca clavata identify the ancestral oomycete secretome and reveal gene acquisitions by horizontal gene transfer.</title>
        <authorList>
            <person name="Misner I."/>
            <person name="Blouin N."/>
            <person name="Leonard G."/>
            <person name="Richards T.A."/>
            <person name="Lane C.E."/>
        </authorList>
    </citation>
    <scope>NUCLEOTIDE SEQUENCE [LARGE SCALE GENOMIC DNA]</scope>
    <source>
        <strain evidence="1 2">ATCC 34112</strain>
    </source>
</reference>
<organism evidence="1 2">
    <name type="scientific">Thraustotheca clavata</name>
    <dbReference type="NCBI Taxonomy" id="74557"/>
    <lineage>
        <taxon>Eukaryota</taxon>
        <taxon>Sar</taxon>
        <taxon>Stramenopiles</taxon>
        <taxon>Oomycota</taxon>
        <taxon>Saprolegniomycetes</taxon>
        <taxon>Saprolegniales</taxon>
        <taxon>Achlyaceae</taxon>
        <taxon>Thraustotheca</taxon>
    </lineage>
</organism>
<name>A0A1V9ZQA6_9STRA</name>
<proteinExistence type="predicted"/>
<evidence type="ECO:0000313" key="2">
    <source>
        <dbReference type="Proteomes" id="UP000243217"/>
    </source>
</evidence>
<evidence type="ECO:0000313" key="1">
    <source>
        <dbReference type="EMBL" id="OQS00208.1"/>
    </source>
</evidence>
<dbReference type="EMBL" id="JNBS01001738">
    <property type="protein sequence ID" value="OQS00208.1"/>
    <property type="molecule type" value="Genomic_DNA"/>
</dbReference>
<dbReference type="OrthoDB" id="7827681at2759"/>
<dbReference type="Pfam" id="PF01459">
    <property type="entry name" value="Porin_3"/>
    <property type="match status" value="1"/>
</dbReference>
<dbReference type="GO" id="GO:0005741">
    <property type="term" value="C:mitochondrial outer membrane"/>
    <property type="evidence" value="ECO:0007669"/>
    <property type="project" value="InterPro"/>
</dbReference>
<protein>
    <submittedName>
        <fullName evidence="1">Uncharacterized protein</fullName>
    </submittedName>
</protein>
<dbReference type="PANTHER" id="PTHR11743">
    <property type="entry name" value="VOLTAGE-DEPENDENT ANION-SELECTIVE CHANNEL"/>
    <property type="match status" value="1"/>
</dbReference>